<dbReference type="InterPro" id="IPR011545">
    <property type="entry name" value="DEAD/DEAH_box_helicase_dom"/>
</dbReference>
<dbReference type="EMBL" id="CAJNJQ010000598">
    <property type="protein sequence ID" value="CAE7088393.1"/>
    <property type="molecule type" value="Genomic_DNA"/>
</dbReference>
<dbReference type="PROSITE" id="PS51194">
    <property type="entry name" value="HELICASE_CTER"/>
    <property type="match status" value="1"/>
</dbReference>
<feature type="compositionally biased region" description="Polar residues" evidence="9">
    <location>
        <begin position="403"/>
        <end position="418"/>
    </location>
</feature>
<dbReference type="GO" id="GO:0003724">
    <property type="term" value="F:RNA helicase activity"/>
    <property type="evidence" value="ECO:0007669"/>
    <property type="project" value="UniProtKB-EC"/>
</dbReference>
<dbReference type="InterPro" id="IPR000629">
    <property type="entry name" value="RNA-helicase_DEAD-box_CS"/>
</dbReference>
<dbReference type="GO" id="GO:0005524">
    <property type="term" value="F:ATP binding"/>
    <property type="evidence" value="ECO:0007669"/>
    <property type="project" value="UniProtKB-KW"/>
</dbReference>
<feature type="region of interest" description="Disordered" evidence="9">
    <location>
        <begin position="46"/>
        <end position="65"/>
    </location>
</feature>
<dbReference type="Pfam" id="PF00270">
    <property type="entry name" value="DEAD"/>
    <property type="match status" value="1"/>
</dbReference>
<feature type="domain" description="DEAD-box RNA helicase Q" evidence="12">
    <location>
        <begin position="1030"/>
        <end position="1058"/>
    </location>
</feature>
<evidence type="ECO:0000256" key="6">
    <source>
        <dbReference type="ARBA" id="ARBA00022884"/>
    </source>
</evidence>
<dbReference type="InterPro" id="IPR014001">
    <property type="entry name" value="Helicase_ATP-bd"/>
</dbReference>
<dbReference type="GO" id="GO:0016787">
    <property type="term" value="F:hydrolase activity"/>
    <property type="evidence" value="ECO:0007669"/>
    <property type="project" value="UniProtKB-KW"/>
</dbReference>
<proteinExistence type="predicted"/>
<dbReference type="Pfam" id="PF00271">
    <property type="entry name" value="Helicase_C"/>
    <property type="match status" value="1"/>
</dbReference>
<feature type="region of interest" description="Disordered" evidence="9">
    <location>
        <begin position="1"/>
        <end position="41"/>
    </location>
</feature>
<evidence type="ECO:0000256" key="5">
    <source>
        <dbReference type="ARBA" id="ARBA00022840"/>
    </source>
</evidence>
<dbReference type="SUPFAM" id="SSF52540">
    <property type="entry name" value="P-loop containing nucleoside triphosphate hydrolases"/>
    <property type="match status" value="2"/>
</dbReference>
<feature type="region of interest" description="Disordered" evidence="9">
    <location>
        <begin position="500"/>
        <end position="527"/>
    </location>
</feature>
<evidence type="ECO:0000256" key="2">
    <source>
        <dbReference type="ARBA" id="ARBA00022741"/>
    </source>
</evidence>
<dbReference type="FunFam" id="3.40.50.300:FF:000849">
    <property type="entry name" value="ATP-dependent RNA helicase DBP5"/>
    <property type="match status" value="1"/>
</dbReference>
<dbReference type="InterPro" id="IPR001650">
    <property type="entry name" value="Helicase_C-like"/>
</dbReference>
<evidence type="ECO:0000259" key="11">
    <source>
        <dbReference type="PROSITE" id="PS51194"/>
    </source>
</evidence>
<dbReference type="PROSITE" id="PS00039">
    <property type="entry name" value="DEAD_ATP_HELICASE"/>
    <property type="match status" value="1"/>
</dbReference>
<keyword evidence="2" id="KW-0547">Nucleotide-binding</keyword>
<keyword evidence="5" id="KW-0067">ATP-binding</keyword>
<evidence type="ECO:0000256" key="1">
    <source>
        <dbReference type="ARBA" id="ARBA00012552"/>
    </source>
</evidence>
<feature type="domain" description="Helicase C-terminal" evidence="11">
    <location>
        <begin position="1242"/>
        <end position="1407"/>
    </location>
</feature>
<name>A0A8H3DUE1_9AGAM</name>
<feature type="compositionally biased region" description="Low complexity" evidence="9">
    <location>
        <begin position="509"/>
        <end position="527"/>
    </location>
</feature>
<dbReference type="InterPro" id="IPR014014">
    <property type="entry name" value="RNA_helicase_DEAD_Q_motif"/>
</dbReference>
<feature type="compositionally biased region" description="Basic and acidic residues" evidence="9">
    <location>
        <begin position="756"/>
        <end position="767"/>
    </location>
</feature>
<feature type="region of interest" description="Disordered" evidence="9">
    <location>
        <begin position="738"/>
        <end position="767"/>
    </location>
</feature>
<evidence type="ECO:0000259" key="12">
    <source>
        <dbReference type="PROSITE" id="PS51195"/>
    </source>
</evidence>
<gene>
    <name evidence="13" type="ORF">RDB_LOCUS29665</name>
</gene>
<dbReference type="PROSITE" id="PS51192">
    <property type="entry name" value="HELICASE_ATP_BIND_1"/>
    <property type="match status" value="1"/>
</dbReference>
<feature type="region of interest" description="Disordered" evidence="9">
    <location>
        <begin position="398"/>
        <end position="432"/>
    </location>
</feature>
<keyword evidence="6" id="KW-0694">RNA-binding</keyword>
<dbReference type="PANTHER" id="PTHR47958">
    <property type="entry name" value="ATP-DEPENDENT RNA HELICASE DBP3"/>
    <property type="match status" value="1"/>
</dbReference>
<evidence type="ECO:0000313" key="13">
    <source>
        <dbReference type="EMBL" id="CAE7088393.1"/>
    </source>
</evidence>
<dbReference type="PROSITE" id="PS51195">
    <property type="entry name" value="Q_MOTIF"/>
    <property type="match status" value="1"/>
</dbReference>
<dbReference type="SMART" id="SM00487">
    <property type="entry name" value="DEXDc"/>
    <property type="match status" value="1"/>
</dbReference>
<dbReference type="CDD" id="cd18787">
    <property type="entry name" value="SF2_C_DEAD"/>
    <property type="match status" value="1"/>
</dbReference>
<reference evidence="13" key="1">
    <citation type="submission" date="2021-01" db="EMBL/GenBank/DDBJ databases">
        <authorList>
            <person name="Kaushik A."/>
        </authorList>
    </citation>
    <scope>NUCLEOTIDE SEQUENCE</scope>
    <source>
        <strain evidence="13">AG5</strain>
    </source>
</reference>
<comment type="caution">
    <text evidence="13">The sequence shown here is derived from an EMBL/GenBank/DDBJ whole genome shotgun (WGS) entry which is preliminary data.</text>
</comment>
<evidence type="ECO:0000313" key="14">
    <source>
        <dbReference type="Proteomes" id="UP000663827"/>
    </source>
</evidence>
<evidence type="ECO:0000256" key="4">
    <source>
        <dbReference type="ARBA" id="ARBA00022806"/>
    </source>
</evidence>
<dbReference type="InterPro" id="IPR027417">
    <property type="entry name" value="P-loop_NTPase"/>
</dbReference>
<keyword evidence="4" id="KW-0347">Helicase</keyword>
<dbReference type="Gene3D" id="3.40.50.300">
    <property type="entry name" value="P-loop containing nucleotide triphosphate hydrolases"/>
    <property type="match status" value="2"/>
</dbReference>
<evidence type="ECO:0000256" key="7">
    <source>
        <dbReference type="ARBA" id="ARBA00047984"/>
    </source>
</evidence>
<feature type="domain" description="Helicase ATP-binding" evidence="10">
    <location>
        <begin position="1061"/>
        <end position="1231"/>
    </location>
</feature>
<evidence type="ECO:0000259" key="10">
    <source>
        <dbReference type="PROSITE" id="PS51192"/>
    </source>
</evidence>
<accession>A0A8H3DUE1</accession>
<dbReference type="GO" id="GO:0003723">
    <property type="term" value="F:RNA binding"/>
    <property type="evidence" value="ECO:0007669"/>
    <property type="project" value="UniProtKB-KW"/>
</dbReference>
<protein>
    <recommendedName>
        <fullName evidence="1">RNA helicase</fullName>
        <ecNumber evidence="1">3.6.4.13</ecNumber>
    </recommendedName>
</protein>
<feature type="short sequence motif" description="Q motif" evidence="8">
    <location>
        <begin position="1030"/>
        <end position="1058"/>
    </location>
</feature>
<dbReference type="EC" id="3.6.4.13" evidence="1"/>
<feature type="compositionally biased region" description="Low complexity" evidence="9">
    <location>
        <begin position="53"/>
        <end position="62"/>
    </location>
</feature>
<keyword evidence="3" id="KW-0378">Hydrolase</keyword>
<organism evidence="13 14">
    <name type="scientific">Rhizoctonia solani</name>
    <dbReference type="NCBI Taxonomy" id="456999"/>
    <lineage>
        <taxon>Eukaryota</taxon>
        <taxon>Fungi</taxon>
        <taxon>Dikarya</taxon>
        <taxon>Basidiomycota</taxon>
        <taxon>Agaricomycotina</taxon>
        <taxon>Agaricomycetes</taxon>
        <taxon>Cantharellales</taxon>
        <taxon>Ceratobasidiaceae</taxon>
        <taxon>Rhizoctonia</taxon>
    </lineage>
</organism>
<feature type="region of interest" description="Disordered" evidence="9">
    <location>
        <begin position="845"/>
        <end position="871"/>
    </location>
</feature>
<evidence type="ECO:0000256" key="3">
    <source>
        <dbReference type="ARBA" id="ARBA00022801"/>
    </source>
</evidence>
<sequence>MAPGPGRTAKAQARKNRFGSSTKTLRRTYTPRDLQDKKPEVIIKFTPNGQISGPGSSPTTSSQNKPTNQMVIWYHSLGETEKQIKGLRLHSHETSGYSPFVTLAMNDNSFMLLEASQDEGPHVQSVDVIRLTEYELKFLSPGSIHVDFFPSPNNSNAFVNLRLVIAICQEFLAHILSSDISGNRKVCSRLFAVTLFVSVVRQRLPVNSHLIESIRTIAAVDDLWAEILSPEFVGQMLWENQIVDRAHRTIQTGIRQAARDQLEDDASLLSIIATHGQIDHNSADQGTQRLHLIKVIVAWLESTVHPRKPCISNSWDAQWNIAWAEEWDDIWKKEWGSHSNCHHFDIVRAPLMAHDQLSLTNTLLGRAAGRAMIELESVSNSVEPKVGWSFDTLMTMHAREPGSTGSDNDGQSQPSIQITPPVEGTNADTPKARPRIEHLHRRSWFESWHSMRRPDSELPEKWLPVWEAARNLAWTLEWANHPEQEVTSFRQIVSPAQLAKSQSVDEVHSPSSLSPQRRPQLPNRSSSARLSALFSPGPIDVYGRLKQLTTFSPSSQEDITPTPKKRFEPDLKKLSKVAWDKAHSLDPSLEQYIQDQGKLTFEFCQDEMDTNAPLLSWEAHPLTEAAVTEVLRQTLEKTWQASWESAWKRVMDDASSELKRWMPAGDGDAKVLAPNVRELKHYKALADYMMGGNSKEDNRWHIRSAFKALNLLHRFMAHSVPQCYEGAMKIKRFPHNAEYSISGPDPKTQKITRSSQEYKEEPMSHRDLQDTIQRLARKATKSLLNYDPIKSMEEVWNKASRVNADPEFMNNDPKIPWSEREARVRAHLKRKKFLRFQWKKALRSVLGASKPNSPTQTQPGATPSGTQENGNNNMVVVRRAGEPRFPFLLKFKVHSNRFSDLQKRSRVGGAPGTGCRVHVMSDVPFLDDTTKRPDPLAVSEVTAQHACVSSPVLGLNATDVVYATESATDNEPNEEAMDAKIEAPRSPGQSDTPFTFRSSSHGEISRAGLVNIDHGRRLTFESSKEIKEVWTFDGFGLKENLLHGIYASNFEKPSAIQRRAILPVAEGRDVIAQGQSGTGKTTAFSISILQFIDTSLPETQALVLSPTRELATQTQSVILGLGNYMNVKCHACIGGTSIDEDIRKLNEGQHVISGTPGRVSELIRHHNLHTHNIKMLVLDEADELLGQGFKDQIYNIYQYLLPSTQVAVFSSTLPYDTLETTTKFMTDPTLILLGRDELALEGIKQFFVAVEKEDWKFDTLCDLYDTLIITHAVEWLTEKMRAAGFTVTPLHGGMIQEERDAIMGCVRKGWRQVGARARLKSALMCTLSLSCVRVLITTDVWARGIDAEQMSLVINYDLPSNRENYIHRIGRAGCFGRKGLAINLVTIDDVRILRDIEQFYGTAMASK</sequence>
<dbReference type="Proteomes" id="UP000663827">
    <property type="component" value="Unassembled WGS sequence"/>
</dbReference>
<comment type="catalytic activity">
    <reaction evidence="7">
        <text>ATP + H2O = ADP + phosphate + H(+)</text>
        <dbReference type="Rhea" id="RHEA:13065"/>
        <dbReference type="ChEBI" id="CHEBI:15377"/>
        <dbReference type="ChEBI" id="CHEBI:15378"/>
        <dbReference type="ChEBI" id="CHEBI:30616"/>
        <dbReference type="ChEBI" id="CHEBI:43474"/>
        <dbReference type="ChEBI" id="CHEBI:456216"/>
        <dbReference type="EC" id="3.6.4.13"/>
    </reaction>
</comment>
<dbReference type="SMART" id="SM00490">
    <property type="entry name" value="HELICc"/>
    <property type="match status" value="1"/>
</dbReference>
<evidence type="ECO:0000256" key="8">
    <source>
        <dbReference type="PROSITE-ProRule" id="PRU00552"/>
    </source>
</evidence>
<evidence type="ECO:0000256" key="9">
    <source>
        <dbReference type="SAM" id="MobiDB-lite"/>
    </source>
</evidence>
<feature type="compositionally biased region" description="Polar residues" evidence="9">
    <location>
        <begin position="850"/>
        <end position="871"/>
    </location>
</feature>